<feature type="region of interest" description="Disordered" evidence="8">
    <location>
        <begin position="1"/>
        <end position="152"/>
    </location>
</feature>
<reference evidence="10" key="1">
    <citation type="submission" date="2023-06" db="EMBL/GenBank/DDBJ databases">
        <title>Black Yeasts Isolated from many extreme environments.</title>
        <authorList>
            <person name="Coleine C."/>
            <person name="Stajich J.E."/>
            <person name="Selbmann L."/>
        </authorList>
    </citation>
    <scope>NUCLEOTIDE SEQUENCE</scope>
    <source>
        <strain evidence="10">CCFEE 5200</strain>
    </source>
</reference>
<evidence type="ECO:0000256" key="5">
    <source>
        <dbReference type="ARBA" id="ARBA00039789"/>
    </source>
</evidence>
<feature type="compositionally biased region" description="Acidic residues" evidence="8">
    <location>
        <begin position="874"/>
        <end position="884"/>
    </location>
</feature>
<dbReference type="EMBL" id="JAUJLE010000707">
    <property type="protein sequence ID" value="KAK0951323.1"/>
    <property type="molecule type" value="Genomic_DNA"/>
</dbReference>
<sequence length="884" mass="96157">MDEGWNRRRPSSNIMDYTSPTDDGGPSLARVHSQSHNNRFYSSRHGKASATHPQHQHQHQQHRPRPITTPSSSLSSVPTMPIPIPANPNVIPGNTLPSAPASPPTPAPSPTPMQRAPDWSTADPSEDIGDIDLEDPRGEASDHTSTTGSARGYGFGYRHTRAMFADMDNDERQRMLAELLNMCDGKLLGFVAGFVGPRLKRDPFSVLPNELCLRILTFIEDARTLARSSEVSKRWRELVGDDMAWKSLCERHAYRRMSDDQQSSGPRPIPNAQASGSSLSGYNHPYGYTQPGFAQAQNSLVAGLSSSAPDLTRRTSMNTMSASVLPPTLSSRASSSNRSRKAKPISYRSHFKQRYQVETAWRHGGVVSTRQITPDQGVVTSLHLTPNYIIVALDNAKIHVFDTEGRHLRCLQGHVMGVWAMVPYGDTLVSGGCDRDVRVWDLTTGMAVHMLRGHTSTVRCLKMSGRDLAISGSRDTTLRVWDIRKGLCKHVLIGHQASVRCLEIHGDLVVSGSYDTTARIWSISEGRCLRTLQGHFSQIYAVAFDGRRVATGSLDTSVRVWDPHTGRCLAQLQGHTSLVGQLQLRGDTLVTGGSDGSVRVWSLLSFSAIHRLAAHDNSVTSLQFDDVRIVSGGSDGRVKVWDLQRGNLVRELGVPAEAVWRVVFEEEKAVVLASRGGKTIMEVWSFAPPPSPSSSPSSSSLQHPTPRAHSTNTLLSAPLSSPSSAAASQRYSNPRSSPTIPLSSSPSPSSGTIAPYQDPEYGERPTYLDTDGGPSTAGVRGYEYEVESEAGLREGEGSGGRGGLHVRQLQHEQEGEEDMGRERDGDEIMTDVYSWYDEGAGCGGWGGGKGRGRRGSECSDTRSGYESMMCGGDSDGDEDGNGYD</sequence>
<dbReference type="PROSITE" id="PS00678">
    <property type="entry name" value="WD_REPEATS_1"/>
    <property type="match status" value="3"/>
</dbReference>
<name>A0AAN6JWZ9_9PEZI</name>
<dbReference type="PROSITE" id="PS50082">
    <property type="entry name" value="WD_REPEATS_2"/>
    <property type="match status" value="6"/>
</dbReference>
<feature type="repeat" description="WD" evidence="7">
    <location>
        <begin position="492"/>
        <end position="531"/>
    </location>
</feature>
<dbReference type="CDD" id="cd00200">
    <property type="entry name" value="WD40"/>
    <property type="match status" value="1"/>
</dbReference>
<keyword evidence="3" id="KW-0677">Repeat</keyword>
<comment type="function">
    <text evidence="6">Involved in mitochondrial fission. Acts as an adapter protein required to form mitochondrial fission complexes. Formation of these complexes is required to promote constriction and fission of the mitochondrial compartment at a late step in mitochondrial division.</text>
</comment>
<dbReference type="InterPro" id="IPR015943">
    <property type="entry name" value="WD40/YVTN_repeat-like_dom_sf"/>
</dbReference>
<evidence type="ECO:0000256" key="2">
    <source>
        <dbReference type="ARBA" id="ARBA00022574"/>
    </source>
</evidence>
<dbReference type="PANTHER" id="PTHR22847:SF637">
    <property type="entry name" value="WD REPEAT DOMAIN 5B"/>
    <property type="match status" value="1"/>
</dbReference>
<proteinExistence type="inferred from homology"/>
<feature type="domain" description="F-box" evidence="9">
    <location>
        <begin position="201"/>
        <end position="248"/>
    </location>
</feature>
<dbReference type="AlphaFoldDB" id="A0AAN6JWZ9"/>
<feature type="repeat" description="WD" evidence="7">
    <location>
        <begin position="532"/>
        <end position="571"/>
    </location>
</feature>
<keyword evidence="2 7" id="KW-0853">WD repeat</keyword>
<dbReference type="InterPro" id="IPR036322">
    <property type="entry name" value="WD40_repeat_dom_sf"/>
</dbReference>
<evidence type="ECO:0000256" key="6">
    <source>
        <dbReference type="ARBA" id="ARBA00043913"/>
    </source>
</evidence>
<dbReference type="InterPro" id="IPR036047">
    <property type="entry name" value="F-box-like_dom_sf"/>
</dbReference>
<feature type="compositionally biased region" description="Pro residues" evidence="8">
    <location>
        <begin position="100"/>
        <end position="111"/>
    </location>
</feature>
<protein>
    <recommendedName>
        <fullName evidence="5">Mitochondrial division protein 1</fullName>
    </recommendedName>
</protein>
<dbReference type="SUPFAM" id="SSF81383">
    <property type="entry name" value="F-box domain"/>
    <property type="match status" value="1"/>
</dbReference>
<feature type="region of interest" description="Disordered" evidence="8">
    <location>
        <begin position="256"/>
        <end position="276"/>
    </location>
</feature>
<feature type="region of interest" description="Disordered" evidence="8">
    <location>
        <begin position="845"/>
        <end position="884"/>
    </location>
</feature>
<organism evidence="10 11">
    <name type="scientific">Friedmanniomyces endolithicus</name>
    <dbReference type="NCBI Taxonomy" id="329885"/>
    <lineage>
        <taxon>Eukaryota</taxon>
        <taxon>Fungi</taxon>
        <taxon>Dikarya</taxon>
        <taxon>Ascomycota</taxon>
        <taxon>Pezizomycotina</taxon>
        <taxon>Dothideomycetes</taxon>
        <taxon>Dothideomycetidae</taxon>
        <taxon>Mycosphaerellales</taxon>
        <taxon>Teratosphaeriaceae</taxon>
        <taxon>Friedmanniomyces</taxon>
    </lineage>
</organism>
<feature type="compositionally biased region" description="Polar residues" evidence="8">
    <location>
        <begin position="11"/>
        <end position="21"/>
    </location>
</feature>
<evidence type="ECO:0000259" key="9">
    <source>
        <dbReference type="PROSITE" id="PS50181"/>
    </source>
</evidence>
<dbReference type="InterPro" id="IPR001680">
    <property type="entry name" value="WD40_rpt"/>
</dbReference>
<dbReference type="SMART" id="SM00320">
    <property type="entry name" value="WD40"/>
    <property type="match status" value="7"/>
</dbReference>
<comment type="similarity">
    <text evidence="4">Belongs to the WD repeat MDV1/CAF4 family.</text>
</comment>
<feature type="repeat" description="WD" evidence="7">
    <location>
        <begin position="411"/>
        <end position="450"/>
    </location>
</feature>
<dbReference type="PROSITE" id="PS50181">
    <property type="entry name" value="FBOX"/>
    <property type="match status" value="1"/>
</dbReference>
<feature type="region of interest" description="Disordered" evidence="8">
    <location>
        <begin position="688"/>
        <end position="827"/>
    </location>
</feature>
<dbReference type="InterPro" id="IPR020472">
    <property type="entry name" value="WD40_PAC1"/>
</dbReference>
<comment type="similarity">
    <text evidence="1">Belongs to the WD repeat MET30/SCONB/SCON-2 family.</text>
</comment>
<feature type="compositionally biased region" description="Polar residues" evidence="8">
    <location>
        <begin position="32"/>
        <end position="41"/>
    </location>
</feature>
<gene>
    <name evidence="10" type="ORF">LTR91_025060</name>
</gene>
<dbReference type="InterPro" id="IPR001810">
    <property type="entry name" value="F-box_dom"/>
</dbReference>
<evidence type="ECO:0000256" key="7">
    <source>
        <dbReference type="PROSITE-ProRule" id="PRU00221"/>
    </source>
</evidence>
<dbReference type="Gene3D" id="1.20.1280.50">
    <property type="match status" value="1"/>
</dbReference>
<feature type="compositionally biased region" description="Low complexity" evidence="8">
    <location>
        <begin position="714"/>
        <end position="750"/>
    </location>
</feature>
<feature type="region of interest" description="Disordered" evidence="8">
    <location>
        <begin position="317"/>
        <end position="344"/>
    </location>
</feature>
<evidence type="ECO:0000256" key="1">
    <source>
        <dbReference type="ARBA" id="ARBA00007968"/>
    </source>
</evidence>
<dbReference type="SUPFAM" id="SSF50978">
    <property type="entry name" value="WD40 repeat-like"/>
    <property type="match status" value="1"/>
</dbReference>
<dbReference type="Pfam" id="PF12937">
    <property type="entry name" value="F-box-like"/>
    <property type="match status" value="1"/>
</dbReference>
<feature type="repeat" description="WD" evidence="7">
    <location>
        <begin position="572"/>
        <end position="611"/>
    </location>
</feature>
<dbReference type="Gene3D" id="2.130.10.10">
    <property type="entry name" value="YVTN repeat-like/Quinoprotein amine dehydrogenase"/>
    <property type="match status" value="1"/>
</dbReference>
<dbReference type="GO" id="GO:0048188">
    <property type="term" value="C:Set1C/COMPASS complex"/>
    <property type="evidence" value="ECO:0007669"/>
    <property type="project" value="TreeGrafter"/>
</dbReference>
<keyword evidence="11" id="KW-1185">Reference proteome</keyword>
<evidence type="ECO:0000256" key="8">
    <source>
        <dbReference type="SAM" id="MobiDB-lite"/>
    </source>
</evidence>
<comment type="caution">
    <text evidence="10">The sequence shown here is derived from an EMBL/GenBank/DDBJ whole genome shotgun (WGS) entry which is preliminary data.</text>
</comment>
<feature type="compositionally biased region" description="Acidic residues" evidence="8">
    <location>
        <begin position="124"/>
        <end position="133"/>
    </location>
</feature>
<feature type="compositionally biased region" description="Low complexity" evidence="8">
    <location>
        <begin position="66"/>
        <end position="79"/>
    </location>
</feature>
<feature type="compositionally biased region" description="Low complexity" evidence="8">
    <location>
        <begin position="87"/>
        <end position="99"/>
    </location>
</feature>
<dbReference type="PROSITE" id="PS50294">
    <property type="entry name" value="WD_REPEATS_REGION"/>
    <property type="match status" value="5"/>
</dbReference>
<dbReference type="PANTHER" id="PTHR22847">
    <property type="entry name" value="WD40 REPEAT PROTEIN"/>
    <property type="match status" value="1"/>
</dbReference>
<feature type="repeat" description="WD" evidence="7">
    <location>
        <begin position="612"/>
        <end position="651"/>
    </location>
</feature>
<dbReference type="PRINTS" id="PR00320">
    <property type="entry name" value="GPROTEINBRPT"/>
</dbReference>
<dbReference type="Proteomes" id="UP001175353">
    <property type="component" value="Unassembled WGS sequence"/>
</dbReference>
<accession>A0AAN6JWZ9</accession>
<dbReference type="Pfam" id="PF00400">
    <property type="entry name" value="WD40"/>
    <property type="match status" value="6"/>
</dbReference>
<dbReference type="InterPro" id="IPR019775">
    <property type="entry name" value="WD40_repeat_CS"/>
</dbReference>
<evidence type="ECO:0000256" key="3">
    <source>
        <dbReference type="ARBA" id="ARBA00022737"/>
    </source>
</evidence>
<dbReference type="GO" id="GO:0042393">
    <property type="term" value="F:histone binding"/>
    <property type="evidence" value="ECO:0007669"/>
    <property type="project" value="TreeGrafter"/>
</dbReference>
<feature type="compositionally biased region" description="Basic residues" evidence="8">
    <location>
        <begin position="54"/>
        <end position="65"/>
    </location>
</feature>
<feature type="compositionally biased region" description="Basic and acidic residues" evidence="8">
    <location>
        <begin position="809"/>
        <end position="826"/>
    </location>
</feature>
<evidence type="ECO:0000256" key="4">
    <source>
        <dbReference type="ARBA" id="ARBA00038415"/>
    </source>
</evidence>
<feature type="repeat" description="WD" evidence="7">
    <location>
        <begin position="451"/>
        <end position="491"/>
    </location>
</feature>
<evidence type="ECO:0000313" key="10">
    <source>
        <dbReference type="EMBL" id="KAK0951323.1"/>
    </source>
</evidence>
<evidence type="ECO:0000313" key="11">
    <source>
        <dbReference type="Proteomes" id="UP001175353"/>
    </source>
</evidence>